<keyword evidence="1" id="KW-0812">Transmembrane</keyword>
<dbReference type="AlphaFoldDB" id="A0A1A8WAA6"/>
<protein>
    <submittedName>
        <fullName evidence="2">Uncharacterized protein</fullName>
    </submittedName>
</protein>
<feature type="transmembrane region" description="Helical" evidence="1">
    <location>
        <begin position="21"/>
        <end position="40"/>
    </location>
</feature>
<evidence type="ECO:0000256" key="1">
    <source>
        <dbReference type="SAM" id="Phobius"/>
    </source>
</evidence>
<reference evidence="3" key="1">
    <citation type="submission" date="2016-05" db="EMBL/GenBank/DDBJ databases">
        <authorList>
            <person name="Naeem Raeece"/>
        </authorList>
    </citation>
    <scope>NUCLEOTIDE SEQUENCE [LARGE SCALE GENOMIC DNA]</scope>
</reference>
<accession>A0A1A8WAA6</accession>
<gene>
    <name evidence="2" type="ORF">PMALA_027410</name>
</gene>
<sequence>MQIMTICQNGKNYSNERVVRLSKLLINFRFFEFFLILFYGSLYYDDEVGNAFILYIQLINLILLFFLIIIYKKVLTYKRKFDESSDELNVDLYNNINDN</sequence>
<dbReference type="EMBL" id="FLQW01001478">
    <property type="protein sequence ID" value="SBS89790.1"/>
    <property type="molecule type" value="Genomic_DNA"/>
</dbReference>
<feature type="transmembrane region" description="Helical" evidence="1">
    <location>
        <begin position="52"/>
        <end position="71"/>
    </location>
</feature>
<evidence type="ECO:0000313" key="3">
    <source>
        <dbReference type="Proteomes" id="UP000078597"/>
    </source>
</evidence>
<keyword evidence="1" id="KW-0472">Membrane</keyword>
<name>A0A1A8WAA6_PLAMA</name>
<dbReference type="VEuPathDB" id="PlasmoDB:PmUG01_13047300"/>
<keyword evidence="1" id="KW-1133">Transmembrane helix</keyword>
<proteinExistence type="predicted"/>
<organism evidence="2 3">
    <name type="scientific">Plasmodium malariae</name>
    <dbReference type="NCBI Taxonomy" id="5858"/>
    <lineage>
        <taxon>Eukaryota</taxon>
        <taxon>Sar</taxon>
        <taxon>Alveolata</taxon>
        <taxon>Apicomplexa</taxon>
        <taxon>Aconoidasida</taxon>
        <taxon>Haemosporida</taxon>
        <taxon>Plasmodiidae</taxon>
        <taxon>Plasmodium</taxon>
        <taxon>Plasmodium (Plasmodium)</taxon>
    </lineage>
</organism>
<evidence type="ECO:0000313" key="2">
    <source>
        <dbReference type="EMBL" id="SBS89790.1"/>
    </source>
</evidence>
<dbReference type="Proteomes" id="UP000078597">
    <property type="component" value="Unassembled WGS sequence"/>
</dbReference>